<evidence type="ECO:0000313" key="3">
    <source>
        <dbReference type="Proteomes" id="UP000030403"/>
    </source>
</evidence>
<dbReference type="RefSeq" id="WP_051255012.1">
    <property type="nucleotide sequence ID" value="NZ_AULJ01000013.1"/>
</dbReference>
<dbReference type="STRING" id="1385511.GCA_000425225_01285"/>
<keyword evidence="1" id="KW-1133">Transmembrane helix</keyword>
<dbReference type="AlphaFoldDB" id="A0A0A5FUV6"/>
<dbReference type="OrthoDB" id="2450230at2"/>
<keyword evidence="1" id="KW-0812">Transmembrane</keyword>
<dbReference type="eggNOG" id="ENOG5032UHX">
    <property type="taxonomic scope" value="Bacteria"/>
</dbReference>
<protein>
    <submittedName>
        <fullName evidence="2">Uncharacterized protein</fullName>
    </submittedName>
</protein>
<organism evidence="2 3">
    <name type="scientific">Pontibacillus marinus BH030004 = DSM 16465</name>
    <dbReference type="NCBI Taxonomy" id="1385511"/>
    <lineage>
        <taxon>Bacteria</taxon>
        <taxon>Bacillati</taxon>
        <taxon>Bacillota</taxon>
        <taxon>Bacilli</taxon>
        <taxon>Bacillales</taxon>
        <taxon>Bacillaceae</taxon>
        <taxon>Pontibacillus</taxon>
    </lineage>
</organism>
<proteinExistence type="predicted"/>
<comment type="caution">
    <text evidence="2">The sequence shown here is derived from an EMBL/GenBank/DDBJ whole genome shotgun (WGS) entry which is preliminary data.</text>
</comment>
<keyword evidence="1" id="KW-0472">Membrane</keyword>
<evidence type="ECO:0000313" key="2">
    <source>
        <dbReference type="EMBL" id="KGX83694.1"/>
    </source>
</evidence>
<reference evidence="2 3" key="1">
    <citation type="submission" date="2013-08" db="EMBL/GenBank/DDBJ databases">
        <authorList>
            <person name="Huang J."/>
            <person name="Wang G."/>
        </authorList>
    </citation>
    <scope>NUCLEOTIDE SEQUENCE [LARGE SCALE GENOMIC DNA]</scope>
    <source>
        <strain evidence="2 3">BH030004</strain>
    </source>
</reference>
<name>A0A0A5FUV6_9BACI</name>
<dbReference type="Proteomes" id="UP000030403">
    <property type="component" value="Unassembled WGS sequence"/>
</dbReference>
<dbReference type="EMBL" id="AVPF01000088">
    <property type="protein sequence ID" value="KGX83694.1"/>
    <property type="molecule type" value="Genomic_DNA"/>
</dbReference>
<sequence length="184" mass="21203">MKQFNPKWLLVGLVGVAITVLLILFLSGFFVSEKQAMQNAKSAAKEAFNKEEVPFTKELESISLYMPKTMKIVSNSANNLILREDEQGYILFYNPFEKLKSDTFYKDAKKAKDIELIETFRNEERFGYIRVIKLDEETYELQVGVGGVRMTTETDKNDLKEDAHEMMKIVRSIAYSTIETTKSK</sequence>
<accession>A0A0A5FUV6</accession>
<gene>
    <name evidence="2" type="ORF">N783_01570</name>
</gene>
<keyword evidence="3" id="KW-1185">Reference proteome</keyword>
<feature type="transmembrane region" description="Helical" evidence="1">
    <location>
        <begin position="6"/>
        <end position="31"/>
    </location>
</feature>
<evidence type="ECO:0000256" key="1">
    <source>
        <dbReference type="SAM" id="Phobius"/>
    </source>
</evidence>